<accession>A0ABQ2T7N2</accession>
<sequence length="210" mass="22730">MKPANPPVARPPHPIPSAYQMRSLSTEAERTEAAALVEDRQRWLTLRGLPVPARVNVPALFRDVQAELAGLFEDDILIACMILEFEPDLGWSGDGSRPCLFLGHVHTLPGRSDGAIRLVTLWASDYAARLSLPHVRAEALARHDLSADPIAGFLHHLQDMGWSLRGSGVGQDGERVARLELATIPRPGLTALIGCSVRKPQLATGSQSSS</sequence>
<name>A0ABQ2T7N2_STREZ</name>
<reference evidence="2" key="1">
    <citation type="journal article" date="2019" name="Int. J. Syst. Evol. Microbiol.">
        <title>The Global Catalogue of Microorganisms (GCM) 10K type strain sequencing project: providing services to taxonomists for standard genome sequencing and annotation.</title>
        <authorList>
            <consortium name="The Broad Institute Genomics Platform"/>
            <consortium name="The Broad Institute Genome Sequencing Center for Infectious Disease"/>
            <person name="Wu L."/>
            <person name="Ma J."/>
        </authorList>
    </citation>
    <scope>NUCLEOTIDE SEQUENCE [LARGE SCALE GENOMIC DNA]</scope>
    <source>
        <strain evidence="2">JCM 4416</strain>
    </source>
</reference>
<dbReference type="Proteomes" id="UP000597853">
    <property type="component" value="Unassembled WGS sequence"/>
</dbReference>
<dbReference type="EMBL" id="BMTX01000010">
    <property type="protein sequence ID" value="GGS54289.1"/>
    <property type="molecule type" value="Genomic_DNA"/>
</dbReference>
<protein>
    <submittedName>
        <fullName evidence="1">Uncharacterized protein</fullName>
    </submittedName>
</protein>
<evidence type="ECO:0000313" key="2">
    <source>
        <dbReference type="Proteomes" id="UP000597853"/>
    </source>
</evidence>
<gene>
    <name evidence="1" type="ORF">GCM10010285_37340</name>
</gene>
<proteinExistence type="predicted"/>
<keyword evidence="2" id="KW-1185">Reference proteome</keyword>
<evidence type="ECO:0000313" key="1">
    <source>
        <dbReference type="EMBL" id="GGS54289.1"/>
    </source>
</evidence>
<organism evidence="1 2">
    <name type="scientific">Streptomyces pseudogriseolus</name>
    <name type="common">Streptomyces gancidicus</name>
    <name type="synonym">Streptomyces rubiginosus</name>
    <dbReference type="NCBI Taxonomy" id="36817"/>
    <lineage>
        <taxon>Bacteria</taxon>
        <taxon>Bacillati</taxon>
        <taxon>Actinomycetota</taxon>
        <taxon>Actinomycetes</taxon>
        <taxon>Kitasatosporales</taxon>
        <taxon>Streptomycetaceae</taxon>
        <taxon>Streptomyces</taxon>
        <taxon>Streptomyces pseudogriseolus group</taxon>
    </lineage>
</organism>
<comment type="caution">
    <text evidence="1">The sequence shown here is derived from an EMBL/GenBank/DDBJ whole genome shotgun (WGS) entry which is preliminary data.</text>
</comment>